<keyword evidence="4" id="KW-0032">Aminotransferase</keyword>
<accession>A0A316EXK9</accession>
<evidence type="ECO:0000256" key="2">
    <source>
        <dbReference type="ARBA" id="ARBA00022898"/>
    </source>
</evidence>
<comment type="caution">
    <text evidence="4">The sequence shown here is derived from an EMBL/GenBank/DDBJ whole genome shotgun (WGS) entry which is preliminary data.</text>
</comment>
<sequence>MTGSAVLTDRVRCLSALDESAVLPGRYELLDADNATLRLRDMAGRERECTDLMSAYASVNFGHRNPFIEQALRRSSDLAALFHVPEAEQVAAWLCGRLGRATDRRVLYQVGGSFAVSTALALARRHRPGRVLAIEGAFHGLGVDAAAVTTVQREFSLQDTGLPALVAGEVRHLRVGEVPRDWTGVSCLIFEPVQGANGYVPLPADWLHELVMTARAAGVVTIADEIQCGFYRHGTLSPSTAAGLDADITLYGKSLTNGMYPLSAVVYRRFLEERATAPVYLAHTFQTATLGPVAAAQVCRYIDENDVGAMAGAVETQLSRLAEHLTSHGLARRVYLTGPALSFEPLGVSSRDIVRRAFDDGVLVFAGGSHGERIRIAPPLTTPAAQLAAAITTIRSALPG</sequence>
<dbReference type="InterPro" id="IPR015421">
    <property type="entry name" value="PyrdxlP-dep_Trfase_major"/>
</dbReference>
<dbReference type="InterPro" id="IPR050103">
    <property type="entry name" value="Class-III_PLP-dep_AT"/>
</dbReference>
<organism evidence="4 5">
    <name type="scientific">Actinoplanes xinjiangensis</name>
    <dbReference type="NCBI Taxonomy" id="512350"/>
    <lineage>
        <taxon>Bacteria</taxon>
        <taxon>Bacillati</taxon>
        <taxon>Actinomycetota</taxon>
        <taxon>Actinomycetes</taxon>
        <taxon>Micromonosporales</taxon>
        <taxon>Micromonosporaceae</taxon>
        <taxon>Actinoplanes</taxon>
    </lineage>
</organism>
<dbReference type="AlphaFoldDB" id="A0A316EXK9"/>
<dbReference type="InterPro" id="IPR015424">
    <property type="entry name" value="PyrdxlP-dep_Trfase"/>
</dbReference>
<name>A0A316EXK9_9ACTN</name>
<dbReference type="GO" id="GO:0042802">
    <property type="term" value="F:identical protein binding"/>
    <property type="evidence" value="ECO:0007669"/>
    <property type="project" value="TreeGrafter"/>
</dbReference>
<dbReference type="OrthoDB" id="4510254at2"/>
<dbReference type="GO" id="GO:0030170">
    <property type="term" value="F:pyridoxal phosphate binding"/>
    <property type="evidence" value="ECO:0007669"/>
    <property type="project" value="InterPro"/>
</dbReference>
<reference evidence="4 5" key="1">
    <citation type="submission" date="2018-05" db="EMBL/GenBank/DDBJ databases">
        <title>Genomic Encyclopedia of Archaeal and Bacterial Type Strains, Phase II (KMG-II): from individual species to whole genera.</title>
        <authorList>
            <person name="Goeker M."/>
        </authorList>
    </citation>
    <scope>NUCLEOTIDE SEQUENCE [LARGE SCALE GENOMIC DNA]</scope>
    <source>
        <strain evidence="4 5">DSM 45184</strain>
    </source>
</reference>
<dbReference type="SUPFAM" id="SSF53383">
    <property type="entry name" value="PLP-dependent transferases"/>
    <property type="match status" value="1"/>
</dbReference>
<dbReference type="Gene3D" id="3.40.640.10">
    <property type="entry name" value="Type I PLP-dependent aspartate aminotransferase-like (Major domain)"/>
    <property type="match status" value="1"/>
</dbReference>
<evidence type="ECO:0000256" key="1">
    <source>
        <dbReference type="ARBA" id="ARBA00001933"/>
    </source>
</evidence>
<dbReference type="InterPro" id="IPR005814">
    <property type="entry name" value="Aminotrans_3"/>
</dbReference>
<dbReference type="EMBL" id="QGGR01000024">
    <property type="protein sequence ID" value="PWK36089.1"/>
    <property type="molecule type" value="Genomic_DNA"/>
</dbReference>
<dbReference type="RefSeq" id="WP_109601196.1">
    <property type="nucleotide sequence ID" value="NZ_BONA01000077.1"/>
</dbReference>
<dbReference type="PANTHER" id="PTHR11986">
    <property type="entry name" value="AMINOTRANSFERASE CLASS III"/>
    <property type="match status" value="1"/>
</dbReference>
<keyword evidence="2 3" id="KW-0663">Pyridoxal phosphate</keyword>
<comment type="similarity">
    <text evidence="3">Belongs to the class-III pyridoxal-phosphate-dependent aminotransferase family.</text>
</comment>
<dbReference type="GO" id="GO:0008483">
    <property type="term" value="F:transaminase activity"/>
    <property type="evidence" value="ECO:0007669"/>
    <property type="project" value="UniProtKB-KW"/>
</dbReference>
<proteinExistence type="inferred from homology"/>
<dbReference type="Proteomes" id="UP000245697">
    <property type="component" value="Unassembled WGS sequence"/>
</dbReference>
<keyword evidence="5" id="KW-1185">Reference proteome</keyword>
<keyword evidence="4" id="KW-0808">Transferase</keyword>
<dbReference type="Gene3D" id="3.90.1150.10">
    <property type="entry name" value="Aspartate Aminotransferase, domain 1"/>
    <property type="match status" value="1"/>
</dbReference>
<comment type="cofactor">
    <cofactor evidence="1">
        <name>pyridoxal 5'-phosphate</name>
        <dbReference type="ChEBI" id="CHEBI:597326"/>
    </cofactor>
</comment>
<evidence type="ECO:0000313" key="5">
    <source>
        <dbReference type="Proteomes" id="UP000245697"/>
    </source>
</evidence>
<protein>
    <submittedName>
        <fullName evidence="4">4-aminobutyrate aminotransferase-like enzyme</fullName>
    </submittedName>
</protein>
<evidence type="ECO:0000313" key="4">
    <source>
        <dbReference type="EMBL" id="PWK36089.1"/>
    </source>
</evidence>
<dbReference type="InterPro" id="IPR015422">
    <property type="entry name" value="PyrdxlP-dep_Trfase_small"/>
</dbReference>
<evidence type="ECO:0000256" key="3">
    <source>
        <dbReference type="RuleBase" id="RU003560"/>
    </source>
</evidence>
<gene>
    <name evidence="4" type="ORF">BC793_12470</name>
</gene>
<dbReference type="Pfam" id="PF00202">
    <property type="entry name" value="Aminotran_3"/>
    <property type="match status" value="1"/>
</dbReference>